<feature type="domain" description="O-methyltransferase dimerisation" evidence="6">
    <location>
        <begin position="24"/>
        <end position="116"/>
    </location>
</feature>
<dbReference type="PANTHER" id="PTHR11746">
    <property type="entry name" value="O-METHYLTRANSFERASE"/>
    <property type="match status" value="1"/>
</dbReference>
<dbReference type="InterPro" id="IPR012967">
    <property type="entry name" value="COMT_dimerisation"/>
</dbReference>
<dbReference type="GO" id="GO:0046983">
    <property type="term" value="F:protein dimerization activity"/>
    <property type="evidence" value="ECO:0007669"/>
    <property type="project" value="InterPro"/>
</dbReference>
<dbReference type="PROSITE" id="PS51683">
    <property type="entry name" value="SAM_OMT_II"/>
    <property type="match status" value="1"/>
</dbReference>
<name>A0A2P2J150_RHIMU</name>
<dbReference type="AlphaFoldDB" id="A0A2P2J150"/>
<feature type="active site" description="Proton acceptor" evidence="4">
    <location>
        <position position="265"/>
    </location>
</feature>
<reference evidence="7" key="1">
    <citation type="submission" date="2018-02" db="EMBL/GenBank/DDBJ databases">
        <title>Rhizophora mucronata_Transcriptome.</title>
        <authorList>
            <person name="Meera S.P."/>
            <person name="Sreeshan A."/>
            <person name="Augustine A."/>
        </authorList>
    </citation>
    <scope>NUCLEOTIDE SEQUENCE</scope>
    <source>
        <tissue evidence="7">Leaf</tissue>
    </source>
</reference>
<feature type="domain" description="O-methyltransferase C-terminal" evidence="5">
    <location>
        <begin position="139"/>
        <end position="341"/>
    </location>
</feature>
<evidence type="ECO:0000256" key="1">
    <source>
        <dbReference type="ARBA" id="ARBA00022603"/>
    </source>
</evidence>
<evidence type="ECO:0000256" key="4">
    <source>
        <dbReference type="PIRSR" id="PIRSR005739-1"/>
    </source>
</evidence>
<dbReference type="EMBL" id="GGEC01006684">
    <property type="protein sequence ID" value="MBW87167.1"/>
    <property type="molecule type" value="Transcribed_RNA"/>
</dbReference>
<dbReference type="Pfam" id="PF08100">
    <property type="entry name" value="Dimerisation"/>
    <property type="match status" value="1"/>
</dbReference>
<organism evidence="7">
    <name type="scientific">Rhizophora mucronata</name>
    <name type="common">Asiatic mangrove</name>
    <dbReference type="NCBI Taxonomy" id="61149"/>
    <lineage>
        <taxon>Eukaryota</taxon>
        <taxon>Viridiplantae</taxon>
        <taxon>Streptophyta</taxon>
        <taxon>Embryophyta</taxon>
        <taxon>Tracheophyta</taxon>
        <taxon>Spermatophyta</taxon>
        <taxon>Magnoliopsida</taxon>
        <taxon>eudicotyledons</taxon>
        <taxon>Gunneridae</taxon>
        <taxon>Pentapetalae</taxon>
        <taxon>rosids</taxon>
        <taxon>fabids</taxon>
        <taxon>Malpighiales</taxon>
        <taxon>Rhizophoraceae</taxon>
        <taxon>Rhizophora</taxon>
    </lineage>
</organism>
<dbReference type="InterPro" id="IPR001077">
    <property type="entry name" value="COMT_C"/>
</dbReference>
<dbReference type="Gene3D" id="3.40.50.150">
    <property type="entry name" value="Vaccinia Virus protein VP39"/>
    <property type="match status" value="1"/>
</dbReference>
<evidence type="ECO:0000259" key="6">
    <source>
        <dbReference type="Pfam" id="PF08100"/>
    </source>
</evidence>
<evidence type="ECO:0000313" key="7">
    <source>
        <dbReference type="EMBL" id="MBW87167.1"/>
    </source>
</evidence>
<keyword evidence="2" id="KW-0808">Transferase</keyword>
<dbReference type="SUPFAM" id="SSF53335">
    <property type="entry name" value="S-adenosyl-L-methionine-dependent methyltransferases"/>
    <property type="match status" value="1"/>
</dbReference>
<dbReference type="InterPro" id="IPR029063">
    <property type="entry name" value="SAM-dependent_MTases_sf"/>
</dbReference>
<dbReference type="Gene3D" id="1.10.10.10">
    <property type="entry name" value="Winged helix-like DNA-binding domain superfamily/Winged helix DNA-binding domain"/>
    <property type="match status" value="1"/>
</dbReference>
<protein>
    <submittedName>
        <fullName evidence="7">Uncharacterized protein MANES_08G155200</fullName>
    </submittedName>
</protein>
<evidence type="ECO:0000256" key="3">
    <source>
        <dbReference type="ARBA" id="ARBA00022691"/>
    </source>
</evidence>
<accession>A0A2P2J150</accession>
<keyword evidence="1" id="KW-0489">Methyltransferase</keyword>
<dbReference type="PIRSF" id="PIRSF005739">
    <property type="entry name" value="O-mtase"/>
    <property type="match status" value="1"/>
</dbReference>
<dbReference type="FunFam" id="1.10.10.10:FF:000357">
    <property type="entry name" value="Caffeic acid 3-O-methyltransferase"/>
    <property type="match status" value="1"/>
</dbReference>
<dbReference type="InterPro" id="IPR016461">
    <property type="entry name" value="COMT-like"/>
</dbReference>
<dbReference type="Pfam" id="PF00891">
    <property type="entry name" value="Methyltransf_2"/>
    <property type="match status" value="1"/>
</dbReference>
<proteinExistence type="predicted"/>
<sequence>MSQYVEKVVKPADVDDADCMFAMQLTVSSFFNVTLRTVIELGLLEIIAKAGKGAQLSASEIASHLPTKTPDTPAIIDRMLRLMTSYSILTCSLVNDKEGHPQRLYGLGPVCKYLTRDEDGVSFAPVFQSHSSFAIDSCYHVKDAVLEGGIPLVRAHGKHVFENVDDETRRLFNEAMYNYTVIIMKRVIEIYEGFEDLRELVDVGGGLGANLKIIVSKYPHIKGINFDLPHVIKDAPAIPGVEHVGGDMFLSVPRAEAFFMKSILHDWGDEQCVKILKNCYDALPEIGKVIAVESVLPELPDTNFVSKHTHNIDVAMFLASYGGKERTDKELEALGKKAGFSAMELICRAYSSWVIVFYKRV</sequence>
<keyword evidence="3" id="KW-0949">S-adenosyl-L-methionine</keyword>
<dbReference type="InterPro" id="IPR036390">
    <property type="entry name" value="WH_DNA-bd_sf"/>
</dbReference>
<dbReference type="SUPFAM" id="SSF46785">
    <property type="entry name" value="Winged helix' DNA-binding domain"/>
    <property type="match status" value="1"/>
</dbReference>
<evidence type="ECO:0000256" key="2">
    <source>
        <dbReference type="ARBA" id="ARBA00022679"/>
    </source>
</evidence>
<evidence type="ECO:0000259" key="5">
    <source>
        <dbReference type="Pfam" id="PF00891"/>
    </source>
</evidence>
<dbReference type="GO" id="GO:0008171">
    <property type="term" value="F:O-methyltransferase activity"/>
    <property type="evidence" value="ECO:0007669"/>
    <property type="project" value="InterPro"/>
</dbReference>
<dbReference type="GO" id="GO:0032259">
    <property type="term" value="P:methylation"/>
    <property type="evidence" value="ECO:0007669"/>
    <property type="project" value="UniProtKB-KW"/>
</dbReference>
<dbReference type="InterPro" id="IPR036388">
    <property type="entry name" value="WH-like_DNA-bd_sf"/>
</dbReference>